<dbReference type="InterPro" id="IPR044122">
    <property type="entry name" value="UPF0261_N"/>
</dbReference>
<sequence>MSQNTIVLIGTLDTKGEEIQFAKEIIEGRGVGVHVVDVGVMGDPEFEPDTPAAAVAEAAGEDLERLREDGDRGAAMDAMGRGAAEVASRLHDDGVLDGVLGLGGSGNTSVATAAMRALPVGVPKFMVSTVASGDTEPYVDATDIAMMYSVADIEGLNQLSRRIIANAALATVGMVANEADFETEEKPTVGITMFGVTTPCVRTAREYLEERGFETIVFHATGTGGRAMEELVRQGIVDCVLDVTTTEWADEHVGGVFGAGPDRLDAPGEMGIPHVVSVGALDMVNFGPPDSVPEKFDGRTFHHHNPQVTLMRTTSEENREIGEIIAGKLNDAGGPVAVFLPLRGVSQIDVEGEDFHDPEADEALFDALRESLDSDVDLVEMDAAINDESFALALAERVEQFVGAGDPDSAAVGGESDA</sequence>
<dbReference type="EMBL" id="JAMQOQ010000004">
    <property type="protein sequence ID" value="MDS0295494.1"/>
    <property type="molecule type" value="Genomic_DNA"/>
</dbReference>
<evidence type="ECO:0000313" key="4">
    <source>
        <dbReference type="Proteomes" id="UP001254813"/>
    </source>
</evidence>
<evidence type="ECO:0000259" key="2">
    <source>
        <dbReference type="Pfam" id="PF23189"/>
    </source>
</evidence>
<dbReference type="Proteomes" id="UP001254813">
    <property type="component" value="Unassembled WGS sequence"/>
</dbReference>
<dbReference type="PIRSF" id="PIRSF033271">
    <property type="entry name" value="UCP033271"/>
    <property type="match status" value="1"/>
</dbReference>
<name>A0ABU2G5K6_9EURY</name>
<keyword evidence="4" id="KW-1185">Reference proteome</keyword>
<dbReference type="InterPro" id="IPR008322">
    <property type="entry name" value="UPF0261"/>
</dbReference>
<dbReference type="RefSeq" id="WP_310929415.1">
    <property type="nucleotide sequence ID" value="NZ_JAMQOQ010000004.1"/>
</dbReference>
<dbReference type="NCBIfam" id="NF002674">
    <property type="entry name" value="PRK02399.1-2"/>
    <property type="match status" value="1"/>
</dbReference>
<evidence type="ECO:0000259" key="1">
    <source>
        <dbReference type="Pfam" id="PF06792"/>
    </source>
</evidence>
<dbReference type="Pfam" id="PF06792">
    <property type="entry name" value="UPF0261"/>
    <property type="match status" value="1"/>
</dbReference>
<comment type="caution">
    <text evidence="3">The sequence shown here is derived from an EMBL/GenBank/DDBJ whole genome shotgun (WGS) entry which is preliminary data.</text>
</comment>
<protein>
    <submittedName>
        <fullName evidence="3">Tm-1-like ATP-binding domain-containing protein</fullName>
    </submittedName>
</protein>
<dbReference type="Gene3D" id="3.40.50.12020">
    <property type="entry name" value="Uncharacterised protein family UPF0261, NN domain"/>
    <property type="match status" value="1"/>
</dbReference>
<feature type="domain" description="UPF0261" evidence="1">
    <location>
        <begin position="5"/>
        <end position="178"/>
    </location>
</feature>
<evidence type="ECO:0000313" key="3">
    <source>
        <dbReference type="EMBL" id="MDS0295494.1"/>
    </source>
</evidence>
<reference evidence="3 4" key="1">
    <citation type="submission" date="2022-06" db="EMBL/GenBank/DDBJ databases">
        <title>Halogeometricum sp. a new haloarchaeum isolate from saline soil.</title>
        <authorList>
            <person name="Strakova D."/>
            <person name="Galisteo C."/>
            <person name="Sanchez-Porro C."/>
            <person name="Ventosa A."/>
        </authorList>
    </citation>
    <scope>NUCLEOTIDE SEQUENCE [LARGE SCALE GENOMIC DNA]</scope>
    <source>
        <strain evidence="4">S3BR25-2</strain>
    </source>
</reference>
<gene>
    <name evidence="3" type="ORF">NDI79_15080</name>
</gene>
<dbReference type="CDD" id="cd15488">
    <property type="entry name" value="Tm-1-like"/>
    <property type="match status" value="1"/>
</dbReference>
<dbReference type="InterPro" id="IPR056778">
    <property type="entry name" value="UPF0261_C"/>
</dbReference>
<dbReference type="Pfam" id="PF23189">
    <property type="entry name" value="UPF0261_C"/>
    <property type="match status" value="1"/>
</dbReference>
<proteinExistence type="predicted"/>
<dbReference type="PANTHER" id="PTHR31862">
    <property type="entry name" value="UPF0261 DOMAIN PROTEIN (AFU_ORTHOLOGUE AFUA_1G10120)"/>
    <property type="match status" value="1"/>
</dbReference>
<feature type="domain" description="UPF0261" evidence="2">
    <location>
        <begin position="186"/>
        <end position="401"/>
    </location>
</feature>
<accession>A0ABU2G5K6</accession>
<dbReference type="Gene3D" id="3.40.50.12030">
    <property type="entry name" value="Uncharacterised protein family UPF0261, NC domain"/>
    <property type="match status" value="1"/>
</dbReference>
<organism evidence="3 4">
    <name type="scientific">Halogeometricum luteum</name>
    <dbReference type="NCBI Taxonomy" id="2950537"/>
    <lineage>
        <taxon>Archaea</taxon>
        <taxon>Methanobacteriati</taxon>
        <taxon>Methanobacteriota</taxon>
        <taxon>Stenosarchaea group</taxon>
        <taxon>Halobacteria</taxon>
        <taxon>Halobacteriales</taxon>
        <taxon>Haloferacaceae</taxon>
        <taxon>Halogeometricum</taxon>
    </lineage>
</organism>
<dbReference type="PANTHER" id="PTHR31862:SF1">
    <property type="entry name" value="UPF0261 DOMAIN PROTEIN (AFU_ORTHOLOGUE AFUA_1G10120)"/>
    <property type="match status" value="1"/>
</dbReference>
<dbReference type="InterPro" id="IPR051353">
    <property type="entry name" value="Tobamovirus_resist_UPF0261"/>
</dbReference>